<evidence type="ECO:0000313" key="8">
    <source>
        <dbReference type="EMBL" id="CDF83989.1"/>
    </source>
</evidence>
<dbReference type="KEGG" id="pkc:PKB_2642"/>
<dbReference type="Gene3D" id="1.10.3730.20">
    <property type="match status" value="1"/>
</dbReference>
<keyword evidence="2" id="KW-1003">Cell membrane</keyword>
<dbReference type="PANTHER" id="PTHR42920">
    <property type="entry name" value="OS03G0707200 PROTEIN-RELATED"/>
    <property type="match status" value="1"/>
</dbReference>
<feature type="transmembrane region" description="Helical" evidence="6">
    <location>
        <begin position="121"/>
        <end position="141"/>
    </location>
</feature>
<dbReference type="HOGENOM" id="CLU_057295_0_1_6"/>
<protein>
    <recommendedName>
        <fullName evidence="7">EamA domain-containing protein</fullName>
    </recommendedName>
</protein>
<organism evidence="8 9">
    <name type="scientific">Pseudomonas knackmussii (strain DSM 6978 / CCUG 54928 / LMG 23759 / B13)</name>
    <dbReference type="NCBI Taxonomy" id="1301098"/>
    <lineage>
        <taxon>Bacteria</taxon>
        <taxon>Pseudomonadati</taxon>
        <taxon>Pseudomonadota</taxon>
        <taxon>Gammaproteobacteria</taxon>
        <taxon>Pseudomonadales</taxon>
        <taxon>Pseudomonadaceae</taxon>
        <taxon>Pseudomonas</taxon>
    </lineage>
</organism>
<keyword evidence="4 6" id="KW-1133">Transmembrane helix</keyword>
<keyword evidence="3 6" id="KW-0812">Transmembrane</keyword>
<dbReference type="InterPro" id="IPR000620">
    <property type="entry name" value="EamA_dom"/>
</dbReference>
<keyword evidence="9" id="KW-1185">Reference proteome</keyword>
<reference evidence="8 9" key="1">
    <citation type="submission" date="2013-03" db="EMBL/GenBank/DDBJ databases">
        <authorList>
            <person name="Linke B."/>
        </authorList>
    </citation>
    <scope>NUCLEOTIDE SEQUENCE [LARGE SCALE GENOMIC DNA]</scope>
    <source>
        <strain evidence="8 9">B13</strain>
    </source>
</reference>
<evidence type="ECO:0000313" key="9">
    <source>
        <dbReference type="Proteomes" id="UP000025241"/>
    </source>
</evidence>
<feature type="transmembrane region" description="Helical" evidence="6">
    <location>
        <begin position="70"/>
        <end position="90"/>
    </location>
</feature>
<dbReference type="InterPro" id="IPR051258">
    <property type="entry name" value="Diverse_Substrate_Transporter"/>
</dbReference>
<dbReference type="InterPro" id="IPR037185">
    <property type="entry name" value="EmrE-like"/>
</dbReference>
<feature type="transmembrane region" description="Helical" evidence="6">
    <location>
        <begin position="96"/>
        <end position="114"/>
    </location>
</feature>
<keyword evidence="5 6" id="KW-0472">Membrane</keyword>
<feature type="transmembrane region" description="Helical" evidence="6">
    <location>
        <begin position="204"/>
        <end position="224"/>
    </location>
</feature>
<evidence type="ECO:0000259" key="7">
    <source>
        <dbReference type="Pfam" id="PF00892"/>
    </source>
</evidence>
<evidence type="ECO:0000256" key="1">
    <source>
        <dbReference type="ARBA" id="ARBA00004651"/>
    </source>
</evidence>
<dbReference type="OrthoDB" id="9815120at2"/>
<dbReference type="SUPFAM" id="SSF103481">
    <property type="entry name" value="Multidrug resistance efflux transporter EmrE"/>
    <property type="match status" value="2"/>
</dbReference>
<reference evidence="8 9" key="2">
    <citation type="submission" date="2014-05" db="EMBL/GenBank/DDBJ databases">
        <title>Genome sequence of the 3-chlorobenzoate degrading bacterium Pseudomonas knackmussii B13 shows multiple evidence for horizontal gene transfer.</title>
        <authorList>
            <person name="Miyazaki R."/>
            <person name="Bertelli C."/>
            <person name="Falquet L."/>
            <person name="Robinson-Rechavi M."/>
            <person name="Gharib W."/>
            <person name="Roy S."/>
            <person name="Van der Meer J.R."/>
        </authorList>
    </citation>
    <scope>NUCLEOTIDE SEQUENCE [LARGE SCALE GENOMIC DNA]</scope>
    <source>
        <strain evidence="8 9">B13</strain>
    </source>
</reference>
<sequence>MPRSRFASLFYPVAVLMVSMASIQSGASLAKSLFPVLGAQGVTAMRLTFAAIILLVLLRPWRQPIARKSWASLLAYGITLGGMNLMFYMALRTVPLGVAVALEFTGPLAVALYFSRKALDFLWIAIAVFGLWLLLPIGNLGQGVDPTGAALALAAGVCWGLYIIFGQRAGSDHGTQGAALGVTIAAVFIAPIGIVHAGTALLDLHLLPALLGVAVLSSALPYTLEMVALTRLPARTFGTLMSIEPAFGALSGLIFLGEQLTFLQWLAIAAIIVASVGTTLSSQPAQPVLNAPAPD</sequence>
<comment type="subcellular location">
    <subcellularLocation>
        <location evidence="1">Cell membrane</location>
        <topology evidence="1">Multi-pass membrane protein</topology>
    </subcellularLocation>
</comment>
<proteinExistence type="predicted"/>
<gene>
    <name evidence="8" type="ORF">PKB_2642</name>
</gene>
<feature type="domain" description="EamA" evidence="7">
    <location>
        <begin position="147"/>
        <end position="278"/>
    </location>
</feature>
<evidence type="ECO:0000256" key="2">
    <source>
        <dbReference type="ARBA" id="ARBA00022475"/>
    </source>
</evidence>
<dbReference type="Proteomes" id="UP000025241">
    <property type="component" value="Chromosome I"/>
</dbReference>
<dbReference type="Pfam" id="PF00892">
    <property type="entry name" value="EamA"/>
    <property type="match status" value="1"/>
</dbReference>
<feature type="transmembrane region" description="Helical" evidence="6">
    <location>
        <begin position="40"/>
        <end position="58"/>
    </location>
</feature>
<evidence type="ECO:0000256" key="5">
    <source>
        <dbReference type="ARBA" id="ARBA00023136"/>
    </source>
</evidence>
<dbReference type="NCBIfam" id="NF007823">
    <property type="entry name" value="PRK10532.1"/>
    <property type="match status" value="1"/>
</dbReference>
<dbReference type="EMBL" id="HG322950">
    <property type="protein sequence ID" value="CDF83989.1"/>
    <property type="molecule type" value="Genomic_DNA"/>
</dbReference>
<dbReference type="AlphaFoldDB" id="A0A024HH80"/>
<dbReference type="eggNOG" id="COG5006">
    <property type="taxonomic scope" value="Bacteria"/>
</dbReference>
<dbReference type="PATRIC" id="fig|1301098.3.peg.2649"/>
<accession>A0A024HH80</accession>
<dbReference type="PANTHER" id="PTHR42920:SF5">
    <property type="entry name" value="EAMA DOMAIN-CONTAINING PROTEIN"/>
    <property type="match status" value="1"/>
</dbReference>
<evidence type="ECO:0000256" key="4">
    <source>
        <dbReference type="ARBA" id="ARBA00022989"/>
    </source>
</evidence>
<feature type="transmembrane region" description="Helical" evidence="6">
    <location>
        <begin position="262"/>
        <end position="280"/>
    </location>
</feature>
<name>A0A024HH80_PSEKB</name>
<feature type="transmembrane region" description="Helical" evidence="6">
    <location>
        <begin position="177"/>
        <end position="198"/>
    </location>
</feature>
<evidence type="ECO:0000256" key="6">
    <source>
        <dbReference type="SAM" id="Phobius"/>
    </source>
</evidence>
<evidence type="ECO:0000256" key="3">
    <source>
        <dbReference type="ARBA" id="ARBA00022692"/>
    </source>
</evidence>
<feature type="transmembrane region" description="Helical" evidence="6">
    <location>
        <begin position="147"/>
        <end position="165"/>
    </location>
</feature>
<dbReference type="RefSeq" id="WP_043252306.1">
    <property type="nucleotide sequence ID" value="NZ_HG322950.1"/>
</dbReference>
<dbReference type="GO" id="GO:0005886">
    <property type="term" value="C:plasma membrane"/>
    <property type="evidence" value="ECO:0007669"/>
    <property type="project" value="UniProtKB-SubCell"/>
</dbReference>